<proteinExistence type="predicted"/>
<evidence type="ECO:0000259" key="2">
    <source>
        <dbReference type="Pfam" id="PF12161"/>
    </source>
</evidence>
<dbReference type="AlphaFoldDB" id="B9ACI5"/>
<dbReference type="PATRIC" id="fig|483214.13.peg.55"/>
<comment type="caution">
    <text evidence="3">The sequence shown here is derived from an EMBL/GenBank/DDBJ whole genome shotgun (WGS) entry which is preliminary data.</text>
</comment>
<evidence type="ECO:0000313" key="4">
    <source>
        <dbReference type="Proteomes" id="UP000003489"/>
    </source>
</evidence>
<dbReference type="GO" id="GO:0009307">
    <property type="term" value="P:DNA restriction-modification system"/>
    <property type="evidence" value="ECO:0007669"/>
    <property type="project" value="UniProtKB-KW"/>
</dbReference>
<dbReference type="InterPro" id="IPR022749">
    <property type="entry name" value="D12N6_MeTrfase_N"/>
</dbReference>
<dbReference type="SUPFAM" id="SSF53335">
    <property type="entry name" value="S-adenosyl-L-methionine-dependent methyltransferases"/>
    <property type="match status" value="1"/>
</dbReference>
<dbReference type="RefSeq" id="WP_004034747.1">
    <property type="nucleotide sequence ID" value="NZ_DS996911.1"/>
</dbReference>
<dbReference type="HOGENOM" id="CLU_057116_1_1_2"/>
<dbReference type="Gene3D" id="1.20.1260.30">
    <property type="match status" value="1"/>
</dbReference>
<dbReference type="Proteomes" id="UP000003489">
    <property type="component" value="Unassembled WGS sequence"/>
</dbReference>
<sequence length="101" mass="11819">MSNFSEKANFIWSIADSILRGYYKRNDYQKVILPFTVLKRFDSVLPYSKDAVVQAYEENKNDDGLELILMSESVDENGKKLGFYNYSPYDFKKLLEDPNNI</sequence>
<evidence type="ECO:0000256" key="1">
    <source>
        <dbReference type="ARBA" id="ARBA00022747"/>
    </source>
</evidence>
<organism evidence="3 4">
    <name type="scientific">Methanobrevibacter smithii DSM 2375</name>
    <dbReference type="NCBI Taxonomy" id="483214"/>
    <lineage>
        <taxon>Archaea</taxon>
        <taxon>Methanobacteriati</taxon>
        <taxon>Methanobacteriota</taxon>
        <taxon>Methanomada group</taxon>
        <taxon>Methanobacteria</taxon>
        <taxon>Methanobacteriales</taxon>
        <taxon>Methanobacteriaceae</taxon>
        <taxon>Methanobrevibacter</taxon>
    </lineage>
</organism>
<keyword evidence="1" id="KW-0680">Restriction system</keyword>
<accession>B9ACI5</accession>
<name>B9ACI5_METSM</name>
<protein>
    <recommendedName>
        <fullName evidence="2">N6 adenine-specific DNA methyltransferase N-terminal domain-containing protein</fullName>
    </recommendedName>
</protein>
<dbReference type="EMBL" id="ABYW01000001">
    <property type="protein sequence ID" value="EEE41175.1"/>
    <property type="molecule type" value="Genomic_DNA"/>
</dbReference>
<dbReference type="InterPro" id="IPR038333">
    <property type="entry name" value="T1MK-like_N_sf"/>
</dbReference>
<reference evidence="3 4" key="1">
    <citation type="submission" date="2008-10" db="EMBL/GenBank/DDBJ databases">
        <authorList>
            <person name="Fulton L."/>
            <person name="Clifton S."/>
            <person name="Fulton B."/>
            <person name="Xu J."/>
            <person name="Minx P."/>
            <person name="Pepin K.H."/>
            <person name="Johnson M."/>
            <person name="Bhonagiri V."/>
            <person name="Nash W.E."/>
            <person name="Mardis E.R."/>
            <person name="Wilson R.K."/>
        </authorList>
    </citation>
    <scope>NUCLEOTIDE SEQUENCE [LARGE SCALE GENOMIC DNA]</scope>
    <source>
        <strain evidence="3 4">DSM 2375</strain>
    </source>
</reference>
<dbReference type="InterPro" id="IPR029063">
    <property type="entry name" value="SAM-dependent_MTases_sf"/>
</dbReference>
<gene>
    <name evidence="3" type="ORF">METSMIALI_00056</name>
</gene>
<dbReference type="Pfam" id="PF12161">
    <property type="entry name" value="HsdM_N"/>
    <property type="match status" value="1"/>
</dbReference>
<evidence type="ECO:0000313" key="3">
    <source>
        <dbReference type="EMBL" id="EEE41175.1"/>
    </source>
</evidence>
<feature type="domain" description="N6 adenine-specific DNA methyltransferase N-terminal" evidence="2">
    <location>
        <begin position="8"/>
        <end position="97"/>
    </location>
</feature>
<reference evidence="3 4" key="2">
    <citation type="submission" date="2008-11" db="EMBL/GenBank/DDBJ databases">
        <title>Draft genome sequence of Methanobrevibacter smithii (DSM 2375).</title>
        <authorList>
            <person name="Sudarsanam P."/>
            <person name="Ley R."/>
            <person name="Guruge J."/>
            <person name="Turnbaugh P.J."/>
            <person name="Mahowald M."/>
            <person name="Liep D."/>
            <person name="Gordon J."/>
        </authorList>
    </citation>
    <scope>NUCLEOTIDE SEQUENCE [LARGE SCALE GENOMIC DNA]</scope>
    <source>
        <strain evidence="3 4">DSM 2375</strain>
    </source>
</reference>